<dbReference type="STRING" id="1544798.LH29_20585"/>
<gene>
    <name evidence="3" type="ORF">LH29_20585</name>
</gene>
<dbReference type="OrthoDB" id="9785698at2"/>
<dbReference type="Pfam" id="PF00903">
    <property type="entry name" value="Glyoxalase"/>
    <property type="match status" value="1"/>
</dbReference>
<dbReference type="InterPro" id="IPR037523">
    <property type="entry name" value="VOC_core"/>
</dbReference>
<feature type="domain" description="VOC" evidence="2">
    <location>
        <begin position="4"/>
        <end position="139"/>
    </location>
</feature>
<dbReference type="Proteomes" id="UP000032544">
    <property type="component" value="Unassembled WGS sequence"/>
</dbReference>
<sequence>MQPIIDHIEITVKDLEQTVSFYDQFLPLLGFSLEKKTAAYIASHDKHVVEYSHPNLCIALTSPRESLKDEAVHRRRPGALHHLAFKAESRKEVDYVYSKLLEINADIVSTPRLYPEYHENYYAVFFKAPDGIKFEVVCQEAE</sequence>
<dbReference type="PANTHER" id="PTHR36113:SF6">
    <property type="entry name" value="FOSFOMYCIN RESISTANCE PROTEIN FOSX"/>
    <property type="match status" value="1"/>
</dbReference>
<dbReference type="Gene3D" id="3.10.180.10">
    <property type="entry name" value="2,3-Dihydroxybiphenyl 1,2-Dioxygenase, domain 1"/>
    <property type="match status" value="1"/>
</dbReference>
<comment type="caution">
    <text evidence="3">The sequence shown here is derived from an EMBL/GenBank/DDBJ whole genome shotgun (WGS) entry which is preliminary data.</text>
</comment>
<evidence type="ECO:0000313" key="4">
    <source>
        <dbReference type="Proteomes" id="UP000032544"/>
    </source>
</evidence>
<protein>
    <submittedName>
        <fullName evidence="3">Glyoxalase</fullName>
    </submittedName>
</protein>
<accession>A0A0D8J8V5</accession>
<dbReference type="PANTHER" id="PTHR36113">
    <property type="entry name" value="LYASE, PUTATIVE-RELATED-RELATED"/>
    <property type="match status" value="1"/>
</dbReference>
<dbReference type="AlphaFoldDB" id="A0A0D8J8V5"/>
<dbReference type="RefSeq" id="WP_045032976.1">
    <property type="nucleotide sequence ID" value="NZ_JRHC01000006.1"/>
</dbReference>
<keyword evidence="4" id="KW-1185">Reference proteome</keyword>
<dbReference type="SUPFAM" id="SSF54593">
    <property type="entry name" value="Glyoxalase/Bleomycin resistance protein/Dihydroxybiphenyl dioxygenase"/>
    <property type="match status" value="1"/>
</dbReference>
<evidence type="ECO:0000256" key="1">
    <source>
        <dbReference type="ARBA" id="ARBA00022723"/>
    </source>
</evidence>
<evidence type="ECO:0000313" key="3">
    <source>
        <dbReference type="EMBL" id="KJF42198.1"/>
    </source>
</evidence>
<organism evidence="3 4">
    <name type="scientific">Draconibacterium sediminis</name>
    <dbReference type="NCBI Taxonomy" id="1544798"/>
    <lineage>
        <taxon>Bacteria</taxon>
        <taxon>Pseudomonadati</taxon>
        <taxon>Bacteroidota</taxon>
        <taxon>Bacteroidia</taxon>
        <taxon>Marinilabiliales</taxon>
        <taxon>Prolixibacteraceae</taxon>
        <taxon>Draconibacterium</taxon>
    </lineage>
</organism>
<dbReference type="InterPro" id="IPR004360">
    <property type="entry name" value="Glyas_Fos-R_dOase_dom"/>
</dbReference>
<dbReference type="EMBL" id="JRHC01000006">
    <property type="protein sequence ID" value="KJF42198.1"/>
    <property type="molecule type" value="Genomic_DNA"/>
</dbReference>
<keyword evidence="1" id="KW-0479">Metal-binding</keyword>
<evidence type="ECO:0000259" key="2">
    <source>
        <dbReference type="PROSITE" id="PS51819"/>
    </source>
</evidence>
<proteinExistence type="predicted"/>
<name>A0A0D8J8V5_9BACT</name>
<dbReference type="GO" id="GO:0046872">
    <property type="term" value="F:metal ion binding"/>
    <property type="evidence" value="ECO:0007669"/>
    <property type="project" value="UniProtKB-KW"/>
</dbReference>
<dbReference type="PROSITE" id="PS51819">
    <property type="entry name" value="VOC"/>
    <property type="match status" value="1"/>
</dbReference>
<reference evidence="3 4" key="1">
    <citation type="submission" date="2014-09" db="EMBL/GenBank/DDBJ databases">
        <title>Draft Genome Sequence of Draconibacterium sp. JN14CK-3.</title>
        <authorList>
            <person name="Dong C."/>
            <person name="Lai Q."/>
            <person name="Shao Z."/>
        </authorList>
    </citation>
    <scope>NUCLEOTIDE SEQUENCE [LARGE SCALE GENOMIC DNA]</scope>
    <source>
        <strain evidence="3 4">JN14CK-3</strain>
    </source>
</reference>
<dbReference type="InterPro" id="IPR029068">
    <property type="entry name" value="Glyas_Bleomycin-R_OHBP_Dase"/>
</dbReference>
<dbReference type="InterPro" id="IPR051332">
    <property type="entry name" value="Fosfomycin_Res_Enzymes"/>
</dbReference>